<dbReference type="GO" id="GO:0097503">
    <property type="term" value="P:sialylation"/>
    <property type="evidence" value="ECO:0007669"/>
    <property type="project" value="TreeGrafter"/>
</dbReference>
<accession>A0A4W5LWX6</accession>
<dbReference type="AlphaFoldDB" id="A0A4W5LWX6"/>
<keyword evidence="3" id="KW-1185">Reference proteome</keyword>
<dbReference type="InterPro" id="IPR038578">
    <property type="entry name" value="GT29-like_sf"/>
</dbReference>
<dbReference type="Gene3D" id="3.90.1480.20">
    <property type="entry name" value="Glycosyl transferase family 29"/>
    <property type="match status" value="1"/>
</dbReference>
<protein>
    <submittedName>
        <fullName evidence="2">Uncharacterized protein</fullName>
    </submittedName>
</protein>
<name>A0A4W5LWX6_9TELE</name>
<dbReference type="GO" id="GO:0003835">
    <property type="term" value="F:beta-galactoside alpha-2,6-sialyltransferase activity"/>
    <property type="evidence" value="ECO:0007669"/>
    <property type="project" value="TreeGrafter"/>
</dbReference>
<organism evidence="2 3">
    <name type="scientific">Hucho hucho</name>
    <name type="common">huchen</name>
    <dbReference type="NCBI Taxonomy" id="62062"/>
    <lineage>
        <taxon>Eukaryota</taxon>
        <taxon>Metazoa</taxon>
        <taxon>Chordata</taxon>
        <taxon>Craniata</taxon>
        <taxon>Vertebrata</taxon>
        <taxon>Euteleostomi</taxon>
        <taxon>Actinopterygii</taxon>
        <taxon>Neopterygii</taxon>
        <taxon>Teleostei</taxon>
        <taxon>Protacanthopterygii</taxon>
        <taxon>Salmoniformes</taxon>
        <taxon>Salmonidae</taxon>
        <taxon>Salmoninae</taxon>
        <taxon>Hucho</taxon>
    </lineage>
</organism>
<dbReference type="GeneTree" id="ENSGT00940000158714"/>
<evidence type="ECO:0000256" key="1">
    <source>
        <dbReference type="ARBA" id="ARBA00023157"/>
    </source>
</evidence>
<evidence type="ECO:0000313" key="3">
    <source>
        <dbReference type="Proteomes" id="UP000314982"/>
    </source>
</evidence>
<keyword evidence="1" id="KW-1015">Disulfide bond</keyword>
<reference evidence="3" key="1">
    <citation type="submission" date="2018-06" db="EMBL/GenBank/DDBJ databases">
        <title>Genome assembly of Danube salmon.</title>
        <authorList>
            <person name="Macqueen D.J."/>
            <person name="Gundappa M.K."/>
        </authorList>
    </citation>
    <scope>NUCLEOTIDE SEQUENCE [LARGE SCALE GENOMIC DNA]</scope>
</reference>
<proteinExistence type="predicted"/>
<dbReference type="GO" id="GO:0005794">
    <property type="term" value="C:Golgi apparatus"/>
    <property type="evidence" value="ECO:0007669"/>
    <property type="project" value="TreeGrafter"/>
</dbReference>
<reference evidence="2" key="3">
    <citation type="submission" date="2025-09" db="UniProtKB">
        <authorList>
            <consortium name="Ensembl"/>
        </authorList>
    </citation>
    <scope>IDENTIFICATION</scope>
</reference>
<sequence>MLHLVSSVNFDPSPSQILANPDHRFNTSSLYKNVTLVAWDPAPYAVNLHKWYASPDYNLFSPYVEHRRLHPTQPFYVLHPKYVWNLWNVIQGNTQETIQPNPPSSGFIGEAMYAHTCIHVHMHIHMYKCTCIHTLRTHTKTHTLTQVFYKAGSVVVMLTSESLRCGRPPLYGV</sequence>
<dbReference type="PANTHER" id="PTHR46059">
    <property type="entry name" value="BETA-GALACTOSIDE ALPHA-2,6-SIALYLTRANSFERASE"/>
    <property type="match status" value="1"/>
</dbReference>
<dbReference type="Ensembl" id="ENSHHUT00000031805.1">
    <property type="protein sequence ID" value="ENSHHUP00000030532.1"/>
    <property type="gene ID" value="ENSHHUG00000019455.1"/>
</dbReference>
<reference evidence="2" key="2">
    <citation type="submission" date="2025-08" db="UniProtKB">
        <authorList>
            <consortium name="Ensembl"/>
        </authorList>
    </citation>
    <scope>IDENTIFICATION</scope>
</reference>
<evidence type="ECO:0000313" key="2">
    <source>
        <dbReference type="Ensembl" id="ENSHHUP00000030532.1"/>
    </source>
</evidence>
<dbReference type="Proteomes" id="UP000314982">
    <property type="component" value="Unassembled WGS sequence"/>
</dbReference>
<dbReference type="PANTHER" id="PTHR46059:SF3">
    <property type="entry name" value="BETA-GALACTOSIDE ALPHA-2,6-SIALYLTRANSFERASE 2"/>
    <property type="match status" value="1"/>
</dbReference>
<dbReference type="STRING" id="62062.ENSHHUP00000030532"/>